<dbReference type="InterPro" id="IPR000253">
    <property type="entry name" value="FHA_dom"/>
</dbReference>
<organism evidence="2 3">
    <name type="scientific">Archangium gephyra</name>
    <dbReference type="NCBI Taxonomy" id="48"/>
    <lineage>
        <taxon>Bacteria</taxon>
        <taxon>Pseudomonadati</taxon>
        <taxon>Myxococcota</taxon>
        <taxon>Myxococcia</taxon>
        <taxon>Myxococcales</taxon>
        <taxon>Cystobacterineae</taxon>
        <taxon>Archangiaceae</taxon>
        <taxon>Archangium</taxon>
    </lineage>
</organism>
<feature type="domain" description="FHA" evidence="1">
    <location>
        <begin position="80"/>
        <end position="129"/>
    </location>
</feature>
<name>A0A2W5TSL4_9BACT</name>
<dbReference type="Proteomes" id="UP000249061">
    <property type="component" value="Unassembled WGS sequence"/>
</dbReference>
<dbReference type="SUPFAM" id="SSF49879">
    <property type="entry name" value="SMAD/FHA domain"/>
    <property type="match status" value="1"/>
</dbReference>
<sequence>MLSVRELNALTRKLDDAELARQLGPFVLVQRPLPEVKRSNELRPTARLPDMRVPPAPKGVFDFEDLWVAPLPPIVVDDSIRIGRAPDCDVIIEDETVSKYHARIEWKNAQAVLEDLGSSNGTFLNTVRLRARQQLKDNDVLAFGTVHVFFMLVTTLRRRMGVTRER</sequence>
<reference evidence="2 3" key="1">
    <citation type="submission" date="2017-08" db="EMBL/GenBank/DDBJ databases">
        <title>Infants hospitalized years apart are colonized by the same room-sourced microbial strains.</title>
        <authorList>
            <person name="Brooks B."/>
            <person name="Olm M.R."/>
            <person name="Firek B.A."/>
            <person name="Baker R."/>
            <person name="Thomas B.C."/>
            <person name="Morowitz M.J."/>
            <person name="Banfield J.F."/>
        </authorList>
    </citation>
    <scope>NUCLEOTIDE SEQUENCE [LARGE SCALE GENOMIC DNA]</scope>
    <source>
        <strain evidence="2">S2_003_000_R2_14</strain>
    </source>
</reference>
<dbReference type="PROSITE" id="PS50006">
    <property type="entry name" value="FHA_DOMAIN"/>
    <property type="match status" value="1"/>
</dbReference>
<dbReference type="InterPro" id="IPR008984">
    <property type="entry name" value="SMAD_FHA_dom_sf"/>
</dbReference>
<dbReference type="EMBL" id="QFQP01000005">
    <property type="protein sequence ID" value="PZR15506.1"/>
    <property type="molecule type" value="Genomic_DNA"/>
</dbReference>
<dbReference type="Pfam" id="PF00498">
    <property type="entry name" value="FHA"/>
    <property type="match status" value="1"/>
</dbReference>
<proteinExistence type="predicted"/>
<evidence type="ECO:0000259" key="1">
    <source>
        <dbReference type="PROSITE" id="PS50006"/>
    </source>
</evidence>
<protein>
    <recommendedName>
        <fullName evidence="1">FHA domain-containing protein</fullName>
    </recommendedName>
</protein>
<dbReference type="AlphaFoldDB" id="A0A2W5TSL4"/>
<dbReference type="CDD" id="cd00060">
    <property type="entry name" value="FHA"/>
    <property type="match status" value="1"/>
</dbReference>
<accession>A0A2W5TSL4</accession>
<evidence type="ECO:0000313" key="3">
    <source>
        <dbReference type="Proteomes" id="UP000249061"/>
    </source>
</evidence>
<evidence type="ECO:0000313" key="2">
    <source>
        <dbReference type="EMBL" id="PZR15506.1"/>
    </source>
</evidence>
<dbReference type="PANTHER" id="PTHR23308">
    <property type="entry name" value="NUCLEAR INHIBITOR OF PROTEIN PHOSPHATASE-1"/>
    <property type="match status" value="1"/>
</dbReference>
<dbReference type="Gene3D" id="2.60.200.20">
    <property type="match status" value="1"/>
</dbReference>
<dbReference type="SMART" id="SM00240">
    <property type="entry name" value="FHA"/>
    <property type="match status" value="1"/>
</dbReference>
<gene>
    <name evidence="2" type="ORF">DI536_08640</name>
</gene>
<comment type="caution">
    <text evidence="2">The sequence shown here is derived from an EMBL/GenBank/DDBJ whole genome shotgun (WGS) entry which is preliminary data.</text>
</comment>
<dbReference type="InterPro" id="IPR050923">
    <property type="entry name" value="Cell_Proc_Reg/RNA_Proc"/>
</dbReference>